<gene>
    <name evidence="2" type="ORF">AFUS01_LOCUS28326</name>
</gene>
<evidence type="ECO:0000313" key="2">
    <source>
        <dbReference type="EMBL" id="CAG7817780.1"/>
    </source>
</evidence>
<organism evidence="2 3">
    <name type="scientific">Allacma fusca</name>
    <dbReference type="NCBI Taxonomy" id="39272"/>
    <lineage>
        <taxon>Eukaryota</taxon>
        <taxon>Metazoa</taxon>
        <taxon>Ecdysozoa</taxon>
        <taxon>Arthropoda</taxon>
        <taxon>Hexapoda</taxon>
        <taxon>Collembola</taxon>
        <taxon>Symphypleona</taxon>
        <taxon>Sminthuridae</taxon>
        <taxon>Allacma</taxon>
    </lineage>
</organism>
<proteinExistence type="predicted"/>
<dbReference type="AlphaFoldDB" id="A0A8J2PJY1"/>
<keyword evidence="3" id="KW-1185">Reference proteome</keyword>
<accession>A0A8J2PJY1</accession>
<dbReference type="EMBL" id="CAJVCH010403116">
    <property type="protein sequence ID" value="CAG7817780.1"/>
    <property type="molecule type" value="Genomic_DNA"/>
</dbReference>
<reference evidence="2" key="1">
    <citation type="submission" date="2021-06" db="EMBL/GenBank/DDBJ databases">
        <authorList>
            <person name="Hodson N. C."/>
            <person name="Mongue J. A."/>
            <person name="Jaron S. K."/>
        </authorList>
    </citation>
    <scope>NUCLEOTIDE SEQUENCE</scope>
</reference>
<feature type="compositionally biased region" description="Basic and acidic residues" evidence="1">
    <location>
        <begin position="1"/>
        <end position="12"/>
    </location>
</feature>
<dbReference type="Proteomes" id="UP000708208">
    <property type="component" value="Unassembled WGS sequence"/>
</dbReference>
<sequence>MAREEAARRIERNYGPANQDEPEDRRRDTPRNAANLA</sequence>
<comment type="caution">
    <text evidence="2">The sequence shown here is derived from an EMBL/GenBank/DDBJ whole genome shotgun (WGS) entry which is preliminary data.</text>
</comment>
<evidence type="ECO:0000313" key="3">
    <source>
        <dbReference type="Proteomes" id="UP000708208"/>
    </source>
</evidence>
<feature type="non-terminal residue" evidence="2">
    <location>
        <position position="37"/>
    </location>
</feature>
<name>A0A8J2PJY1_9HEXA</name>
<protein>
    <submittedName>
        <fullName evidence="2">Uncharacterized protein</fullName>
    </submittedName>
</protein>
<feature type="region of interest" description="Disordered" evidence="1">
    <location>
        <begin position="1"/>
        <end position="37"/>
    </location>
</feature>
<evidence type="ECO:0000256" key="1">
    <source>
        <dbReference type="SAM" id="MobiDB-lite"/>
    </source>
</evidence>